<evidence type="ECO:0000313" key="1">
    <source>
        <dbReference type="EMBL" id="MBB5053860.1"/>
    </source>
</evidence>
<comment type="caution">
    <text evidence="1">The sequence shown here is derived from an EMBL/GenBank/DDBJ whole genome shotgun (WGS) entry which is preliminary data.</text>
</comment>
<reference evidence="1 2" key="1">
    <citation type="submission" date="2020-08" db="EMBL/GenBank/DDBJ databases">
        <title>Genomic Encyclopedia of Type Strains, Phase IV (KMG-IV): sequencing the most valuable type-strain genomes for metagenomic binning, comparative biology and taxonomic classification.</title>
        <authorList>
            <person name="Goeker M."/>
        </authorList>
    </citation>
    <scope>NUCLEOTIDE SEQUENCE [LARGE SCALE GENOMIC DNA]</scope>
    <source>
        <strain evidence="1 2">DSM 17498</strain>
    </source>
</reference>
<dbReference type="AlphaFoldDB" id="A0A840N411"/>
<sequence length="31" mass="3293">MNIAHGVDARVRGYGGVDRPRIMVSGAGSHR</sequence>
<dbReference type="EMBL" id="JACHIJ010000005">
    <property type="protein sequence ID" value="MBB5053860.1"/>
    <property type="molecule type" value="Genomic_DNA"/>
</dbReference>
<protein>
    <submittedName>
        <fullName evidence="1">Uncharacterized protein</fullName>
    </submittedName>
</protein>
<proteinExistence type="predicted"/>
<accession>A0A840N411</accession>
<gene>
    <name evidence="1" type="ORF">HNQ36_003860</name>
</gene>
<organism evidence="1 2">
    <name type="scientific">Afipia massiliensis</name>
    <dbReference type="NCBI Taxonomy" id="211460"/>
    <lineage>
        <taxon>Bacteria</taxon>
        <taxon>Pseudomonadati</taxon>
        <taxon>Pseudomonadota</taxon>
        <taxon>Alphaproteobacteria</taxon>
        <taxon>Hyphomicrobiales</taxon>
        <taxon>Nitrobacteraceae</taxon>
        <taxon>Afipia</taxon>
    </lineage>
</organism>
<name>A0A840N411_9BRAD</name>
<evidence type="ECO:0000313" key="2">
    <source>
        <dbReference type="Proteomes" id="UP000521227"/>
    </source>
</evidence>
<dbReference type="Proteomes" id="UP000521227">
    <property type="component" value="Unassembled WGS sequence"/>
</dbReference>